<comment type="caution">
    <text evidence="2">The sequence shown here is derived from an EMBL/GenBank/DDBJ whole genome shotgun (WGS) entry which is preliminary data.</text>
</comment>
<dbReference type="Pfam" id="PF02893">
    <property type="entry name" value="GRAM"/>
    <property type="match status" value="1"/>
</dbReference>
<dbReference type="InterPro" id="IPR004182">
    <property type="entry name" value="GRAM"/>
</dbReference>
<evidence type="ECO:0000313" key="2">
    <source>
        <dbReference type="EMBL" id="EQD74812.1"/>
    </source>
</evidence>
<feature type="domain" description="GRAM" evidence="1">
    <location>
        <begin position="4"/>
        <end position="91"/>
    </location>
</feature>
<dbReference type="Gene3D" id="2.30.29.30">
    <property type="entry name" value="Pleckstrin-homology domain (PH domain)/Phosphotyrosine-binding domain (PTB)"/>
    <property type="match status" value="1"/>
</dbReference>
<gene>
    <name evidence="2" type="ORF">B1A_04288</name>
</gene>
<name>T1BYA7_9ZZZZ</name>
<reference evidence="2" key="1">
    <citation type="submission" date="2013-08" db="EMBL/GenBank/DDBJ databases">
        <authorList>
            <person name="Mendez C."/>
            <person name="Richter M."/>
            <person name="Ferrer M."/>
            <person name="Sanchez J."/>
        </authorList>
    </citation>
    <scope>NUCLEOTIDE SEQUENCE</scope>
</reference>
<organism evidence="2">
    <name type="scientific">mine drainage metagenome</name>
    <dbReference type="NCBI Taxonomy" id="410659"/>
    <lineage>
        <taxon>unclassified sequences</taxon>
        <taxon>metagenomes</taxon>
        <taxon>ecological metagenomes</taxon>
    </lineage>
</organism>
<evidence type="ECO:0000259" key="1">
    <source>
        <dbReference type="Pfam" id="PF02893"/>
    </source>
</evidence>
<accession>T1BYA7</accession>
<reference evidence="2" key="2">
    <citation type="journal article" date="2014" name="ISME J.">
        <title>Microbial stratification in low pH oxic and suboxic macroscopic growths along an acid mine drainage.</title>
        <authorList>
            <person name="Mendez-Garcia C."/>
            <person name="Mesa V."/>
            <person name="Sprenger R.R."/>
            <person name="Richter M."/>
            <person name="Diez M.S."/>
            <person name="Solano J."/>
            <person name="Bargiela R."/>
            <person name="Golyshina O.V."/>
            <person name="Manteca A."/>
            <person name="Ramos J.L."/>
            <person name="Gallego J.R."/>
            <person name="Llorente I."/>
            <person name="Martins Dos Santos V.A."/>
            <person name="Jensen O.N."/>
            <person name="Pelaez A.I."/>
            <person name="Sanchez J."/>
            <person name="Ferrer M."/>
        </authorList>
    </citation>
    <scope>NUCLEOTIDE SEQUENCE</scope>
</reference>
<dbReference type="InterPro" id="IPR011993">
    <property type="entry name" value="PH-like_dom_sf"/>
</dbReference>
<dbReference type="AlphaFoldDB" id="T1BYA7"/>
<proteinExistence type="predicted"/>
<sequence length="113" mass="12757">MKTELRQSEQVIKDGAANLQKNIDAVGGKLYLTNQRLVFEAHMFNIQGGTTEIELSNIQISEKCWTRFLGLIPLLPNSLAVYTKQGKEYRFVLSGRGAWMDAIEAQRNGQKNI</sequence>
<protein>
    <recommendedName>
        <fullName evidence="1">GRAM domain-containing protein</fullName>
    </recommendedName>
</protein>
<dbReference type="EMBL" id="AUZX01003106">
    <property type="protein sequence ID" value="EQD74812.1"/>
    <property type="molecule type" value="Genomic_DNA"/>
</dbReference>